<dbReference type="AlphaFoldDB" id="A0A379DY57"/>
<dbReference type="Proteomes" id="UP000254072">
    <property type="component" value="Unassembled WGS sequence"/>
</dbReference>
<name>A0A379DY57_9BACT</name>
<organism evidence="1 2">
    <name type="scientific">Prevotella disiens</name>
    <dbReference type="NCBI Taxonomy" id="28130"/>
    <lineage>
        <taxon>Bacteria</taxon>
        <taxon>Pseudomonadati</taxon>
        <taxon>Bacteroidota</taxon>
        <taxon>Bacteroidia</taxon>
        <taxon>Bacteroidales</taxon>
        <taxon>Prevotellaceae</taxon>
        <taxon>Prevotella</taxon>
    </lineage>
</organism>
<dbReference type="EMBL" id="UGTL01000001">
    <property type="protein sequence ID" value="SUB85100.1"/>
    <property type="molecule type" value="Genomic_DNA"/>
</dbReference>
<reference evidence="1 2" key="1">
    <citation type="submission" date="2018-06" db="EMBL/GenBank/DDBJ databases">
        <authorList>
            <consortium name="Pathogen Informatics"/>
            <person name="Doyle S."/>
        </authorList>
    </citation>
    <scope>NUCLEOTIDE SEQUENCE [LARGE SCALE GENOMIC DNA]</scope>
    <source>
        <strain evidence="1 2">NCTC11157</strain>
    </source>
</reference>
<gene>
    <name evidence="1" type="ORF">NCTC11157_00822</name>
</gene>
<evidence type="ECO:0000313" key="1">
    <source>
        <dbReference type="EMBL" id="SUB85100.1"/>
    </source>
</evidence>
<evidence type="ECO:0000313" key="2">
    <source>
        <dbReference type="Proteomes" id="UP000254072"/>
    </source>
</evidence>
<sequence>MANKHLSEDKIQYTIDIPNWGYIFIKSFK</sequence>
<accession>A0A379DY57</accession>
<protein>
    <submittedName>
        <fullName evidence="1">Uncharacterized protein</fullName>
    </submittedName>
</protein>
<proteinExistence type="predicted"/>